<dbReference type="InterPro" id="IPR036691">
    <property type="entry name" value="Endo/exonu/phosph_ase_sf"/>
</dbReference>
<dbReference type="CDD" id="cd09084">
    <property type="entry name" value="EEP-2"/>
    <property type="match status" value="1"/>
</dbReference>
<feature type="transmembrane region" description="Helical" evidence="1">
    <location>
        <begin position="36"/>
        <end position="60"/>
    </location>
</feature>
<comment type="caution">
    <text evidence="3">The sequence shown here is derived from an EMBL/GenBank/DDBJ whole genome shotgun (WGS) entry which is preliminary data.</text>
</comment>
<proteinExistence type="predicted"/>
<evidence type="ECO:0000313" key="4">
    <source>
        <dbReference type="Proteomes" id="UP000680038"/>
    </source>
</evidence>
<dbReference type="AlphaFoldDB" id="A0A916N560"/>
<evidence type="ECO:0000259" key="2">
    <source>
        <dbReference type="Pfam" id="PF03372"/>
    </source>
</evidence>
<keyword evidence="1" id="KW-0812">Transmembrane</keyword>
<dbReference type="Proteomes" id="UP000680038">
    <property type="component" value="Unassembled WGS sequence"/>
</dbReference>
<keyword evidence="1" id="KW-1133">Transmembrane helix</keyword>
<organism evidence="3 4">
    <name type="scientific">Dyadobacter helix</name>
    <dbReference type="NCBI Taxonomy" id="2822344"/>
    <lineage>
        <taxon>Bacteria</taxon>
        <taxon>Pseudomonadati</taxon>
        <taxon>Bacteroidota</taxon>
        <taxon>Cytophagia</taxon>
        <taxon>Cytophagales</taxon>
        <taxon>Spirosomataceae</taxon>
        <taxon>Dyadobacter</taxon>
    </lineage>
</organism>
<dbReference type="GO" id="GO:0006506">
    <property type="term" value="P:GPI anchor biosynthetic process"/>
    <property type="evidence" value="ECO:0007669"/>
    <property type="project" value="TreeGrafter"/>
</dbReference>
<dbReference type="PANTHER" id="PTHR14859:SF15">
    <property type="entry name" value="ENDONUCLEASE_EXONUCLEASE_PHOSPHATASE DOMAIN-CONTAINING PROTEIN"/>
    <property type="match status" value="1"/>
</dbReference>
<dbReference type="EMBL" id="CAJRAF010000001">
    <property type="protein sequence ID" value="CAG4995241.1"/>
    <property type="molecule type" value="Genomic_DNA"/>
</dbReference>
<dbReference type="InterPro" id="IPR005135">
    <property type="entry name" value="Endo/exonuclease/phosphatase"/>
</dbReference>
<dbReference type="InterPro" id="IPR051916">
    <property type="entry name" value="GPI-anchor_lipid_remodeler"/>
</dbReference>
<evidence type="ECO:0000256" key="1">
    <source>
        <dbReference type="SAM" id="Phobius"/>
    </source>
</evidence>
<gene>
    <name evidence="3" type="ORF">DYBT9275_01588</name>
</gene>
<reference evidence="3" key="1">
    <citation type="submission" date="2021-04" db="EMBL/GenBank/DDBJ databases">
        <authorList>
            <person name="Rodrigo-Torres L."/>
            <person name="Arahal R. D."/>
            <person name="Lucena T."/>
        </authorList>
    </citation>
    <scope>NUCLEOTIDE SEQUENCE</scope>
    <source>
        <strain evidence="3">CECT 9275</strain>
    </source>
</reference>
<keyword evidence="4" id="KW-1185">Reference proteome</keyword>
<dbReference type="Pfam" id="PF03372">
    <property type="entry name" value="Exo_endo_phos"/>
    <property type="match status" value="1"/>
</dbReference>
<dbReference type="SUPFAM" id="SSF56219">
    <property type="entry name" value="DNase I-like"/>
    <property type="match status" value="1"/>
</dbReference>
<feature type="domain" description="Endonuclease/exonuclease/phosphatase" evidence="2">
    <location>
        <begin position="104"/>
        <end position="348"/>
    </location>
</feature>
<dbReference type="GO" id="GO:0016020">
    <property type="term" value="C:membrane"/>
    <property type="evidence" value="ECO:0007669"/>
    <property type="project" value="GOC"/>
</dbReference>
<feature type="transmembrane region" description="Helical" evidence="1">
    <location>
        <begin position="67"/>
        <end position="84"/>
    </location>
</feature>
<evidence type="ECO:0000313" key="3">
    <source>
        <dbReference type="EMBL" id="CAG4995241.1"/>
    </source>
</evidence>
<dbReference type="PANTHER" id="PTHR14859">
    <property type="entry name" value="CALCOFLUOR WHITE HYPERSENSITIVE PROTEIN PRECURSOR"/>
    <property type="match status" value="1"/>
</dbReference>
<dbReference type="Gene3D" id="3.60.10.10">
    <property type="entry name" value="Endonuclease/exonuclease/phosphatase"/>
    <property type="match status" value="1"/>
</dbReference>
<keyword evidence="1" id="KW-0472">Membrane</keyword>
<feature type="transmembrane region" description="Helical" evidence="1">
    <location>
        <begin position="12"/>
        <end position="30"/>
    </location>
</feature>
<dbReference type="GO" id="GO:0003824">
    <property type="term" value="F:catalytic activity"/>
    <property type="evidence" value="ECO:0007669"/>
    <property type="project" value="InterPro"/>
</dbReference>
<name>A0A916N560_9BACT</name>
<protein>
    <recommendedName>
        <fullName evidence="2">Endonuclease/exonuclease/phosphatase domain-containing protein</fullName>
    </recommendedName>
</protein>
<accession>A0A916N560</accession>
<sequence length="363" mass="41938">MNTLKLLLRFSYVAYAVFTLILILITFFGFNASWIAGFLGLSLPVILLSHVPVFLLYLFFDIKRIGWCLLVLAGSAILLPRTYVSGSEDGATVPAASQVVRLLNYNVRNMNTGSENDASKDEIRNWLVNAPVDIMVLPEYFSNISYKRFQINTLLQRKGFKYYHSLRHENNLKTGRFHGLILFSKFPVITAKDTVFEDLNGIILADIKVREDTVTIIGVHLYSMMLRLDELLNQRKRSEITREGKESYYRIRDGFVNRKRETDLMLAWIRASRHPVIVCGDFNETPYSYSYSQTRRLLSNAFEDKGKGFGFTFNGTPSFIRIDNQFYDDERLELVSFQTLTDVKHSDHYPLIGVYVIKKPDRK</sequence>
<dbReference type="RefSeq" id="WP_215238220.1">
    <property type="nucleotide sequence ID" value="NZ_CAJRAF010000001.1"/>
</dbReference>